<organism evidence="7 8">
    <name type="scientific">Bordetella genomosp. 10</name>
    <dbReference type="NCBI Taxonomy" id="1416804"/>
    <lineage>
        <taxon>Bacteria</taxon>
        <taxon>Pseudomonadati</taxon>
        <taxon>Pseudomonadota</taxon>
        <taxon>Betaproteobacteria</taxon>
        <taxon>Burkholderiales</taxon>
        <taxon>Alcaligenaceae</taxon>
        <taxon>Bordetella</taxon>
    </lineage>
</organism>
<dbReference type="GO" id="GO:0003677">
    <property type="term" value="F:DNA binding"/>
    <property type="evidence" value="ECO:0007669"/>
    <property type="project" value="UniProtKB-KW"/>
</dbReference>
<evidence type="ECO:0000313" key="7">
    <source>
        <dbReference type="EMBL" id="OZI31845.1"/>
    </source>
</evidence>
<evidence type="ECO:0000256" key="1">
    <source>
        <dbReference type="ARBA" id="ARBA00010641"/>
    </source>
</evidence>
<dbReference type="InterPro" id="IPR036388">
    <property type="entry name" value="WH-like_DNA-bd_sf"/>
</dbReference>
<dbReference type="RefSeq" id="WP_094856251.1">
    <property type="nucleotide sequence ID" value="NZ_NEVM01000005.1"/>
</dbReference>
<dbReference type="SUPFAM" id="SSF88946">
    <property type="entry name" value="Sigma2 domain of RNA polymerase sigma factors"/>
    <property type="match status" value="1"/>
</dbReference>
<keyword evidence="4" id="KW-0238">DNA-binding</keyword>
<dbReference type="Proteomes" id="UP000216020">
    <property type="component" value="Unassembled WGS sequence"/>
</dbReference>
<gene>
    <name evidence="7" type="ORF">CAL29_28700</name>
</gene>
<dbReference type="EMBL" id="NEVM01000005">
    <property type="protein sequence ID" value="OZI31845.1"/>
    <property type="molecule type" value="Genomic_DNA"/>
</dbReference>
<keyword evidence="5" id="KW-0804">Transcription</keyword>
<keyword evidence="8" id="KW-1185">Reference proteome</keyword>
<dbReference type="InterPro" id="IPR013249">
    <property type="entry name" value="RNA_pol_sigma70_r4_t2"/>
</dbReference>
<dbReference type="InterPro" id="IPR014284">
    <property type="entry name" value="RNA_pol_sigma-70_dom"/>
</dbReference>
<dbReference type="Pfam" id="PF08281">
    <property type="entry name" value="Sigma70_r4_2"/>
    <property type="match status" value="1"/>
</dbReference>
<dbReference type="OrthoDB" id="192021at2"/>
<dbReference type="AlphaFoldDB" id="A0A261S3U8"/>
<dbReference type="Gene3D" id="1.10.10.10">
    <property type="entry name" value="Winged helix-like DNA-binding domain superfamily/Winged helix DNA-binding domain"/>
    <property type="match status" value="1"/>
</dbReference>
<comment type="caution">
    <text evidence="7">The sequence shown here is derived from an EMBL/GenBank/DDBJ whole genome shotgun (WGS) entry which is preliminary data.</text>
</comment>
<reference evidence="8" key="1">
    <citation type="submission" date="2017-05" db="EMBL/GenBank/DDBJ databases">
        <title>Complete and WGS of Bordetella genogroups.</title>
        <authorList>
            <person name="Spilker T."/>
            <person name="Lipuma J."/>
        </authorList>
    </citation>
    <scope>NUCLEOTIDE SEQUENCE [LARGE SCALE GENOMIC DNA]</scope>
    <source>
        <strain evidence="8">AU16122</strain>
    </source>
</reference>
<dbReference type="PANTHER" id="PTHR43133:SF8">
    <property type="entry name" value="RNA POLYMERASE SIGMA FACTOR HI_1459-RELATED"/>
    <property type="match status" value="1"/>
</dbReference>
<comment type="similarity">
    <text evidence="1">Belongs to the sigma-70 factor family. ECF subfamily.</text>
</comment>
<dbReference type="PANTHER" id="PTHR43133">
    <property type="entry name" value="RNA POLYMERASE ECF-TYPE SIGMA FACTO"/>
    <property type="match status" value="1"/>
</dbReference>
<keyword evidence="2" id="KW-0805">Transcription regulation</keyword>
<dbReference type="NCBIfam" id="TIGR02937">
    <property type="entry name" value="sigma70-ECF"/>
    <property type="match status" value="1"/>
</dbReference>
<evidence type="ECO:0000256" key="2">
    <source>
        <dbReference type="ARBA" id="ARBA00023015"/>
    </source>
</evidence>
<accession>A0A261S3U8</accession>
<sequence length="169" mass="19455">MSRRRSSEHGWLAYYGELLGLWTTRSRHSHSDREDAVHDAVLSMLENGVGAVKDLRAYLGRASHNKLVDIHRRRSVIETVTLDELAEHEHPHGTDAEATVRASLLNDALQRALEELPLKCRQVFIWNKIEGRTQEEIALTMGLSQSMVEKYMKRALDHLYDRLQNYASH</sequence>
<dbReference type="CDD" id="cd06171">
    <property type="entry name" value="Sigma70_r4"/>
    <property type="match status" value="1"/>
</dbReference>
<dbReference type="GO" id="GO:0006352">
    <property type="term" value="P:DNA-templated transcription initiation"/>
    <property type="evidence" value="ECO:0007669"/>
    <property type="project" value="InterPro"/>
</dbReference>
<evidence type="ECO:0000259" key="6">
    <source>
        <dbReference type="Pfam" id="PF08281"/>
    </source>
</evidence>
<keyword evidence="3" id="KW-0731">Sigma factor</keyword>
<dbReference type="InterPro" id="IPR039425">
    <property type="entry name" value="RNA_pol_sigma-70-like"/>
</dbReference>
<feature type="domain" description="RNA polymerase sigma factor 70 region 4 type 2" evidence="6">
    <location>
        <begin position="107"/>
        <end position="159"/>
    </location>
</feature>
<name>A0A261S3U8_9BORD</name>
<dbReference type="InterPro" id="IPR013325">
    <property type="entry name" value="RNA_pol_sigma_r2"/>
</dbReference>
<dbReference type="GO" id="GO:0016987">
    <property type="term" value="F:sigma factor activity"/>
    <property type="evidence" value="ECO:0007669"/>
    <property type="project" value="UniProtKB-KW"/>
</dbReference>
<proteinExistence type="inferred from homology"/>
<dbReference type="InterPro" id="IPR013324">
    <property type="entry name" value="RNA_pol_sigma_r3/r4-like"/>
</dbReference>
<dbReference type="SUPFAM" id="SSF88659">
    <property type="entry name" value="Sigma3 and sigma4 domains of RNA polymerase sigma factors"/>
    <property type="match status" value="1"/>
</dbReference>
<evidence type="ECO:0000256" key="4">
    <source>
        <dbReference type="ARBA" id="ARBA00023125"/>
    </source>
</evidence>
<evidence type="ECO:0000256" key="3">
    <source>
        <dbReference type="ARBA" id="ARBA00023082"/>
    </source>
</evidence>
<evidence type="ECO:0000256" key="5">
    <source>
        <dbReference type="ARBA" id="ARBA00023163"/>
    </source>
</evidence>
<protein>
    <submittedName>
        <fullName evidence="7">RNA polymerase ECF-subfamily sigma-70 factor</fullName>
    </submittedName>
</protein>
<evidence type="ECO:0000313" key="8">
    <source>
        <dbReference type="Proteomes" id="UP000216020"/>
    </source>
</evidence>